<evidence type="ECO:0000313" key="2">
    <source>
        <dbReference type="EMBL" id="SGY75257.1"/>
    </source>
</evidence>
<evidence type="ECO:0000313" key="3">
    <source>
        <dbReference type="Proteomes" id="UP000249464"/>
    </source>
</evidence>
<organism evidence="2 3">
    <name type="scientific">Microbotryum silenes-dioicae</name>
    <dbReference type="NCBI Taxonomy" id="796604"/>
    <lineage>
        <taxon>Eukaryota</taxon>
        <taxon>Fungi</taxon>
        <taxon>Dikarya</taxon>
        <taxon>Basidiomycota</taxon>
        <taxon>Pucciniomycotina</taxon>
        <taxon>Microbotryomycetes</taxon>
        <taxon>Microbotryales</taxon>
        <taxon>Microbotryaceae</taxon>
        <taxon>Microbotryum</taxon>
    </lineage>
</organism>
<feature type="transmembrane region" description="Helical" evidence="1">
    <location>
        <begin position="45"/>
        <end position="62"/>
    </location>
</feature>
<protein>
    <submittedName>
        <fullName evidence="2">BQ5605_C005g03410 protein</fullName>
    </submittedName>
</protein>
<dbReference type="Proteomes" id="UP000249464">
    <property type="component" value="Unassembled WGS sequence"/>
</dbReference>
<proteinExistence type="predicted"/>
<reference evidence="2 3" key="1">
    <citation type="submission" date="2016-11" db="EMBL/GenBank/DDBJ databases">
        <authorList>
            <person name="Jaros S."/>
            <person name="Januszkiewicz K."/>
            <person name="Wedrychowicz H."/>
        </authorList>
    </citation>
    <scope>NUCLEOTIDE SEQUENCE [LARGE SCALE GENOMIC DNA]</scope>
</reference>
<feature type="transmembrane region" description="Helical" evidence="1">
    <location>
        <begin position="82"/>
        <end position="104"/>
    </location>
</feature>
<feature type="transmembrane region" description="Helical" evidence="1">
    <location>
        <begin position="6"/>
        <end position="25"/>
    </location>
</feature>
<keyword evidence="1" id="KW-1133">Transmembrane helix</keyword>
<dbReference type="EMBL" id="FQNC01000047">
    <property type="protein sequence ID" value="SGY75257.1"/>
    <property type="molecule type" value="Genomic_DNA"/>
</dbReference>
<evidence type="ECO:0000256" key="1">
    <source>
        <dbReference type="SAM" id="Phobius"/>
    </source>
</evidence>
<keyword evidence="1" id="KW-0472">Membrane</keyword>
<dbReference type="AlphaFoldDB" id="A0A2X0MF88"/>
<keyword evidence="1" id="KW-0812">Transmembrane</keyword>
<keyword evidence="3" id="KW-1185">Reference proteome</keyword>
<accession>A0A2X0MF88</accession>
<name>A0A2X0MF88_9BASI</name>
<gene>
    <name evidence="2" type="primary">BQ5605_C005g03410</name>
    <name evidence="2" type="ORF">BQ5605_C005G03410</name>
</gene>
<sequence length="147" mass="16899">MSLKRGNLIFSGLGLFCLPLDILFLSRASQNVLIALRSTRMGVRFAGISVTIMFLLRFRAQFEFEIVELLRTAHLLFVYDHLFSLFICGFIEVSLEIVFVAVFVRLSAEFSIHIIGVIVIDRHWDRVTDCCRQKTSPKVRMEIGQDK</sequence>